<feature type="transmembrane region" description="Helical" evidence="6">
    <location>
        <begin position="381"/>
        <end position="404"/>
    </location>
</feature>
<reference evidence="8 9" key="1">
    <citation type="journal article" date="2014" name="J. Biotechnol.">
        <title>Complete genome sequence of the actinobacterium Amycolatopsis japonica MG417-CF17(T) (=DSM 44213T) producing (S,S)-N,N'-ethylenediaminedisuccinic acid.</title>
        <authorList>
            <person name="Stegmann E."/>
            <person name="Albersmeier A."/>
            <person name="Spohn M."/>
            <person name="Gert H."/>
            <person name="Weber T."/>
            <person name="Wohlleben W."/>
            <person name="Kalinowski J."/>
            <person name="Ruckert C."/>
        </authorList>
    </citation>
    <scope>NUCLEOTIDE SEQUENCE [LARGE SCALE GENOMIC DNA]</scope>
    <source>
        <strain evidence="9">MG417-CF17 (DSM 44213)</strain>
    </source>
</reference>
<feature type="transmembrane region" description="Helical" evidence="6">
    <location>
        <begin position="425"/>
        <end position="446"/>
    </location>
</feature>
<accession>A0A075URU4</accession>
<evidence type="ECO:0000313" key="8">
    <source>
        <dbReference type="EMBL" id="AIG76932.1"/>
    </source>
</evidence>
<dbReference type="PROSITE" id="PS50850">
    <property type="entry name" value="MFS"/>
    <property type="match status" value="1"/>
</dbReference>
<evidence type="ECO:0000256" key="2">
    <source>
        <dbReference type="ARBA" id="ARBA00022448"/>
    </source>
</evidence>
<dbReference type="InterPro" id="IPR020846">
    <property type="entry name" value="MFS_dom"/>
</dbReference>
<dbReference type="EMBL" id="CP008953">
    <property type="protein sequence ID" value="AIG76932.1"/>
    <property type="molecule type" value="Genomic_DNA"/>
</dbReference>
<dbReference type="SUPFAM" id="SSF103473">
    <property type="entry name" value="MFS general substrate transporter"/>
    <property type="match status" value="2"/>
</dbReference>
<dbReference type="CDD" id="cd17321">
    <property type="entry name" value="MFS_MMR_MDR_like"/>
    <property type="match status" value="1"/>
</dbReference>
<organism evidence="8 9">
    <name type="scientific">Amycolatopsis japonica</name>
    <dbReference type="NCBI Taxonomy" id="208439"/>
    <lineage>
        <taxon>Bacteria</taxon>
        <taxon>Bacillati</taxon>
        <taxon>Actinomycetota</taxon>
        <taxon>Actinomycetes</taxon>
        <taxon>Pseudonocardiales</taxon>
        <taxon>Pseudonocardiaceae</taxon>
        <taxon>Amycolatopsis</taxon>
        <taxon>Amycolatopsis japonica group</taxon>
    </lineage>
</organism>
<gene>
    <name evidence="8" type="ORF">AJAP_20355</name>
</gene>
<keyword evidence="5 6" id="KW-0472">Membrane</keyword>
<dbReference type="GO" id="GO:0005886">
    <property type="term" value="C:plasma membrane"/>
    <property type="evidence" value="ECO:0007669"/>
    <property type="project" value="UniProtKB-SubCell"/>
</dbReference>
<keyword evidence="3 6" id="KW-0812">Transmembrane</keyword>
<name>A0A075URU4_9PSEU</name>
<feature type="transmembrane region" description="Helical" evidence="6">
    <location>
        <begin position="246"/>
        <end position="269"/>
    </location>
</feature>
<dbReference type="Proteomes" id="UP000028492">
    <property type="component" value="Chromosome"/>
</dbReference>
<protein>
    <submittedName>
        <fullName evidence="8">Major facilitator superfamily transporter</fullName>
    </submittedName>
</protein>
<dbReference type="InterPro" id="IPR036259">
    <property type="entry name" value="MFS_trans_sf"/>
</dbReference>
<dbReference type="PANTHER" id="PTHR42718:SF9">
    <property type="entry name" value="MAJOR FACILITATOR SUPERFAMILY MULTIDRUG TRANSPORTER MFSC"/>
    <property type="match status" value="1"/>
</dbReference>
<feature type="transmembrane region" description="Helical" evidence="6">
    <location>
        <begin position="318"/>
        <end position="337"/>
    </location>
</feature>
<evidence type="ECO:0000256" key="6">
    <source>
        <dbReference type="SAM" id="Phobius"/>
    </source>
</evidence>
<feature type="transmembrane region" description="Helical" evidence="6">
    <location>
        <begin position="127"/>
        <end position="149"/>
    </location>
</feature>
<evidence type="ECO:0000256" key="4">
    <source>
        <dbReference type="ARBA" id="ARBA00022989"/>
    </source>
</evidence>
<proteinExistence type="predicted"/>
<evidence type="ECO:0000256" key="1">
    <source>
        <dbReference type="ARBA" id="ARBA00004651"/>
    </source>
</evidence>
<feature type="transmembrane region" description="Helical" evidence="6">
    <location>
        <begin position="161"/>
        <end position="184"/>
    </location>
</feature>
<dbReference type="eggNOG" id="COG0477">
    <property type="taxonomic scope" value="Bacteria"/>
</dbReference>
<feature type="transmembrane region" description="Helical" evidence="6">
    <location>
        <begin position="101"/>
        <end position="121"/>
    </location>
</feature>
<dbReference type="InterPro" id="IPR011701">
    <property type="entry name" value="MFS"/>
</dbReference>
<feature type="domain" description="Major facilitator superfamily (MFS) profile" evidence="7">
    <location>
        <begin position="35"/>
        <end position="508"/>
    </location>
</feature>
<keyword evidence="4 6" id="KW-1133">Transmembrane helix</keyword>
<sequence>MLRGAKNPQAHSVVDMPLRLQIRDAAETAADRRGLLTAMCACVVLVVGMVAAINLAVPMLAASDLHPSASALIWIVDTYVIFFACLVIPGGAAGDRFGRKGVLLAGLALFALGALLSAIAPNVPFLLAGRAITGIGAAAVLPNTLAVLLHAIPAERKGVTIATWASMTGIGGVVGNVGGGAVLAGGSWRWLFAAAVPLSLALAALVARIAPVSPRHERPLSPLGAVLLVGASVALLLGIVEGPEAGWTSPIVLAGFAGSVVLFALWMFVELKAEHPLLDPRLFRVPALRSACLGMTAIFFGMFALFYVNASFLQYGKGFGVLPTGLGIIPLTVPVVLGARHVGKLVQRFGVDVVVAIAFLFCGCGLIGLSTSDSSTPYPVYAAWLVVTGIGVTLALPTLSAAISGSLPPAQAGVGAGLQATTREFGSALGVAVIGTVLTGRFVAALPEDIREAHDPHTVAQALSVAAPSRSPEVISAFVTGASTALRVIGVSVLVLGALVVLQSRLSRNTK</sequence>
<comment type="subcellular location">
    <subcellularLocation>
        <location evidence="1">Cell membrane</location>
        <topology evidence="1">Multi-pass membrane protein</topology>
    </subcellularLocation>
</comment>
<evidence type="ECO:0000256" key="3">
    <source>
        <dbReference type="ARBA" id="ARBA00022692"/>
    </source>
</evidence>
<evidence type="ECO:0000256" key="5">
    <source>
        <dbReference type="ARBA" id="ARBA00023136"/>
    </source>
</evidence>
<dbReference type="PANTHER" id="PTHR42718">
    <property type="entry name" value="MAJOR FACILITATOR SUPERFAMILY MULTIDRUG TRANSPORTER MFSC"/>
    <property type="match status" value="1"/>
</dbReference>
<dbReference type="STRING" id="208439.AJAP_20355"/>
<evidence type="ECO:0000259" key="7">
    <source>
        <dbReference type="PROSITE" id="PS50850"/>
    </source>
</evidence>
<dbReference type="Gene3D" id="1.20.1250.20">
    <property type="entry name" value="MFS general substrate transporter like domains"/>
    <property type="match status" value="1"/>
</dbReference>
<dbReference type="KEGG" id="aja:AJAP_20355"/>
<dbReference type="AlphaFoldDB" id="A0A075URU4"/>
<dbReference type="Gene3D" id="1.20.1720.10">
    <property type="entry name" value="Multidrug resistance protein D"/>
    <property type="match status" value="1"/>
</dbReference>
<dbReference type="GO" id="GO:0022857">
    <property type="term" value="F:transmembrane transporter activity"/>
    <property type="evidence" value="ECO:0007669"/>
    <property type="project" value="InterPro"/>
</dbReference>
<keyword evidence="9" id="KW-1185">Reference proteome</keyword>
<feature type="transmembrane region" description="Helical" evidence="6">
    <location>
        <begin position="190"/>
        <end position="210"/>
    </location>
</feature>
<feature type="transmembrane region" description="Helical" evidence="6">
    <location>
        <begin position="290"/>
        <end position="312"/>
    </location>
</feature>
<feature type="transmembrane region" description="Helical" evidence="6">
    <location>
        <begin position="35"/>
        <end position="57"/>
    </location>
</feature>
<feature type="transmembrane region" description="Helical" evidence="6">
    <location>
        <begin position="69"/>
        <end position="89"/>
    </location>
</feature>
<feature type="transmembrane region" description="Helical" evidence="6">
    <location>
        <begin position="474"/>
        <end position="502"/>
    </location>
</feature>
<keyword evidence="2" id="KW-0813">Transport</keyword>
<dbReference type="HOGENOM" id="CLU_000960_28_2_11"/>
<feature type="transmembrane region" description="Helical" evidence="6">
    <location>
        <begin position="222"/>
        <end position="240"/>
    </location>
</feature>
<feature type="transmembrane region" description="Helical" evidence="6">
    <location>
        <begin position="349"/>
        <end position="369"/>
    </location>
</feature>
<evidence type="ECO:0000313" key="9">
    <source>
        <dbReference type="Proteomes" id="UP000028492"/>
    </source>
</evidence>
<dbReference type="Pfam" id="PF07690">
    <property type="entry name" value="MFS_1"/>
    <property type="match status" value="1"/>
</dbReference>